<reference evidence="1" key="1">
    <citation type="journal article" date="2015" name="Nature">
        <title>Complex archaea that bridge the gap between prokaryotes and eukaryotes.</title>
        <authorList>
            <person name="Spang A."/>
            <person name="Saw J.H."/>
            <person name="Jorgensen S.L."/>
            <person name="Zaremba-Niedzwiedzka K."/>
            <person name="Martijn J."/>
            <person name="Lind A.E."/>
            <person name="van Eijk R."/>
            <person name="Schleper C."/>
            <person name="Guy L."/>
            <person name="Ettema T.J."/>
        </authorList>
    </citation>
    <scope>NUCLEOTIDE SEQUENCE</scope>
</reference>
<gene>
    <name evidence="1" type="ORF">LCGC14_0531890</name>
</gene>
<dbReference type="SUPFAM" id="SSF69593">
    <property type="entry name" value="Glycerol-3-phosphate (1)-acyltransferase"/>
    <property type="match status" value="1"/>
</dbReference>
<evidence type="ECO:0000313" key="1">
    <source>
        <dbReference type="EMBL" id="KKN60432.1"/>
    </source>
</evidence>
<comment type="caution">
    <text evidence="1">The sequence shown here is derived from an EMBL/GenBank/DDBJ whole genome shotgun (WGS) entry which is preliminary data.</text>
</comment>
<organism evidence="1">
    <name type="scientific">marine sediment metagenome</name>
    <dbReference type="NCBI Taxonomy" id="412755"/>
    <lineage>
        <taxon>unclassified sequences</taxon>
        <taxon>metagenomes</taxon>
        <taxon>ecological metagenomes</taxon>
    </lineage>
</organism>
<sequence>MGVAAPNTPKIRFLAEVTIAAKRYLPILRKDIEDSIFPDGFREKIRGRRWANSFYNKLIDFMARYIVAQVNRLDSIVVDLQEPNTDEERLEKQRTNKQALKKCIESLENNIPIAIAPSGGKTHEGIENPVYQTIVPSLASLFFKRGKVVKIVPSVVKENPAIDKKIFWCYLADRIFFYKAIRWILNLLKIKSYKKYRLTVEFLPPLTFENAKPSKPEKIEFVKNLQQLIYSTIREK</sequence>
<name>A0A0F9SDR4_9ZZZZ</name>
<dbReference type="AlphaFoldDB" id="A0A0F9SDR4"/>
<protein>
    <submittedName>
        <fullName evidence="1">Uncharacterized protein</fullName>
    </submittedName>
</protein>
<accession>A0A0F9SDR4</accession>
<proteinExistence type="predicted"/>
<dbReference type="EMBL" id="LAZR01000696">
    <property type="protein sequence ID" value="KKN60432.1"/>
    <property type="molecule type" value="Genomic_DNA"/>
</dbReference>